<protein>
    <recommendedName>
        <fullName evidence="3">Tumor necrosis factor receptor type 1-associated DEATH domain protein</fullName>
    </recommendedName>
</protein>
<evidence type="ECO:0000256" key="6">
    <source>
        <dbReference type="ARBA" id="ARBA00023212"/>
    </source>
</evidence>
<evidence type="ECO:0000313" key="9">
    <source>
        <dbReference type="Ensembl" id="ENSCMIP00000014003.1"/>
    </source>
</evidence>
<organism evidence="9 10">
    <name type="scientific">Callorhinchus milii</name>
    <name type="common">Ghost shark</name>
    <dbReference type="NCBI Taxonomy" id="7868"/>
    <lineage>
        <taxon>Eukaryota</taxon>
        <taxon>Metazoa</taxon>
        <taxon>Chordata</taxon>
        <taxon>Craniata</taxon>
        <taxon>Vertebrata</taxon>
        <taxon>Chondrichthyes</taxon>
        <taxon>Holocephali</taxon>
        <taxon>Chimaeriformes</taxon>
        <taxon>Callorhinchidae</taxon>
        <taxon>Callorhinchus</taxon>
    </lineage>
</organism>
<sequence length="345" mass="38676">MVYDCHNIIINNNNNNKGGGADGEGEGPHRKQVLSMDSVAPSWVGSAFLFIKSDDVDLSSLFQNEKTQLKVYKALKIALADATGSGGGCEILKVYESTFGMQLKFTKEDRCLKFLHSYKNKALQQALQSHFEKLSIPMTTFSTELKAGTMKLDEFLDQEEICIRHIKENMPNHLRDDKISELEEDLKRLVLCNTSYSSIAAQHSVVPAETPSPMSPSCLSSSSSSPSQGNGSPLCLPNHFEFHDTLFEDHVLNHNDHCSFAKYVGRNWKQVGRSLQANCRGLRYSAIDNIAYEFEREGLYEQAYQMLLKFIQCEGKKAFMSRLIAALEENELIGIAEKLLNISND</sequence>
<evidence type="ECO:0000256" key="5">
    <source>
        <dbReference type="ARBA" id="ARBA00022703"/>
    </source>
</evidence>
<dbReference type="Pfam" id="PF00531">
    <property type="entry name" value="Death"/>
    <property type="match status" value="1"/>
</dbReference>
<evidence type="ECO:0000313" key="10">
    <source>
        <dbReference type="Proteomes" id="UP000314986"/>
    </source>
</evidence>
<dbReference type="GO" id="GO:0097191">
    <property type="term" value="P:extrinsic apoptotic signaling pathway"/>
    <property type="evidence" value="ECO:0007669"/>
    <property type="project" value="TreeGrafter"/>
</dbReference>
<dbReference type="Proteomes" id="UP000314986">
    <property type="component" value="Unassembled WGS sequence"/>
</dbReference>
<keyword evidence="5" id="KW-0053">Apoptosis</keyword>
<accession>A0A4W3HAS8</accession>
<dbReference type="GO" id="GO:0043123">
    <property type="term" value="P:positive regulation of canonical NF-kappaB signal transduction"/>
    <property type="evidence" value="ECO:0007669"/>
    <property type="project" value="InterPro"/>
</dbReference>
<evidence type="ECO:0000256" key="4">
    <source>
        <dbReference type="ARBA" id="ARBA00022490"/>
    </source>
</evidence>
<feature type="domain" description="Death" evidence="8">
    <location>
        <begin position="264"/>
        <end position="343"/>
    </location>
</feature>
<name>A0A4W3HAS8_CALMI</name>
<keyword evidence="7" id="KW-0539">Nucleus</keyword>
<dbReference type="GeneTree" id="ENSGT00390000002016"/>
<dbReference type="SMART" id="SM00005">
    <property type="entry name" value="DEATH"/>
    <property type="match status" value="1"/>
</dbReference>
<dbReference type="InterPro" id="IPR000488">
    <property type="entry name" value="Death_dom"/>
</dbReference>
<dbReference type="GO" id="GO:0002947">
    <property type="term" value="C:tumor necrosis factor receptor superfamily complex"/>
    <property type="evidence" value="ECO:0007669"/>
    <property type="project" value="TreeGrafter"/>
</dbReference>
<dbReference type="OMA" id="QPCSRFL"/>
<evidence type="ECO:0000256" key="7">
    <source>
        <dbReference type="ARBA" id="ARBA00023242"/>
    </source>
</evidence>
<dbReference type="AlphaFoldDB" id="A0A4W3HAS8"/>
<dbReference type="STRING" id="7868.ENSCMIP00000014003"/>
<dbReference type="PANTHER" id="PTHR14913">
    <property type="entry name" value="TUMOR NECROSIS FACTOR RECEPTOR TYPE 1-ASSOCIATED DEATH DOMAIN PROTEIN"/>
    <property type="match status" value="1"/>
</dbReference>
<dbReference type="InterPro" id="IPR035712">
    <property type="entry name" value="TRADD"/>
</dbReference>
<dbReference type="SUPFAM" id="SSF55044">
    <property type="entry name" value="TRADD, N-terminal domain"/>
    <property type="match status" value="1"/>
</dbReference>
<keyword evidence="10" id="KW-1185">Reference proteome</keyword>
<dbReference type="InParanoid" id="A0A4W3HAS8"/>
<gene>
    <name evidence="9" type="primary">tradd</name>
</gene>
<dbReference type="Pfam" id="PF09034">
    <property type="entry name" value="TRADD_N"/>
    <property type="match status" value="1"/>
</dbReference>
<proteinExistence type="predicted"/>
<dbReference type="PANTHER" id="PTHR14913:SF0">
    <property type="entry name" value="TUMOR NECROSIS FACTOR RECEPTOR TYPE 1-ASSOCIATED DEATH DOMAIN PROTEIN"/>
    <property type="match status" value="1"/>
</dbReference>
<evidence type="ECO:0000256" key="2">
    <source>
        <dbReference type="ARBA" id="ARBA00004245"/>
    </source>
</evidence>
<keyword evidence="6" id="KW-0206">Cytoskeleton</keyword>
<dbReference type="InterPro" id="IPR009095">
    <property type="entry name" value="TRADD_N"/>
</dbReference>
<evidence type="ECO:0000259" key="8">
    <source>
        <dbReference type="PROSITE" id="PS50017"/>
    </source>
</evidence>
<evidence type="ECO:0000256" key="3">
    <source>
        <dbReference type="ARBA" id="ARBA00015474"/>
    </source>
</evidence>
<reference evidence="10" key="1">
    <citation type="journal article" date="2006" name="Science">
        <title>Ancient noncoding elements conserved in the human genome.</title>
        <authorList>
            <person name="Venkatesh B."/>
            <person name="Kirkness E.F."/>
            <person name="Loh Y.H."/>
            <person name="Halpern A.L."/>
            <person name="Lee A.P."/>
            <person name="Johnson J."/>
            <person name="Dandona N."/>
            <person name="Viswanathan L.D."/>
            <person name="Tay A."/>
            <person name="Venter J.C."/>
            <person name="Strausberg R.L."/>
            <person name="Brenner S."/>
        </authorList>
    </citation>
    <scope>NUCLEOTIDE SEQUENCE [LARGE SCALE GENOMIC DNA]</scope>
</reference>
<evidence type="ECO:0000256" key="1">
    <source>
        <dbReference type="ARBA" id="ARBA00004123"/>
    </source>
</evidence>
<dbReference type="Gene3D" id="1.10.533.10">
    <property type="entry name" value="Death Domain, Fas"/>
    <property type="match status" value="1"/>
</dbReference>
<reference evidence="10" key="2">
    <citation type="journal article" date="2007" name="PLoS Biol.">
        <title>Survey sequencing and comparative analysis of the elephant shark (Callorhinchus milii) genome.</title>
        <authorList>
            <person name="Venkatesh B."/>
            <person name="Kirkness E.F."/>
            <person name="Loh Y.H."/>
            <person name="Halpern A.L."/>
            <person name="Lee A.P."/>
            <person name="Johnson J."/>
            <person name="Dandona N."/>
            <person name="Viswanathan L.D."/>
            <person name="Tay A."/>
            <person name="Venter J.C."/>
            <person name="Strausberg R.L."/>
            <person name="Brenner S."/>
        </authorList>
    </citation>
    <scope>NUCLEOTIDE SEQUENCE [LARGE SCALE GENOMIC DNA]</scope>
</reference>
<dbReference type="InterPro" id="IPR011029">
    <property type="entry name" value="DEATH-like_dom_sf"/>
</dbReference>
<dbReference type="PROSITE" id="PS50017">
    <property type="entry name" value="DEATH_DOMAIN"/>
    <property type="match status" value="1"/>
</dbReference>
<reference evidence="9" key="4">
    <citation type="submission" date="2025-08" db="UniProtKB">
        <authorList>
            <consortium name="Ensembl"/>
        </authorList>
    </citation>
    <scope>IDENTIFICATION</scope>
</reference>
<dbReference type="GO" id="GO:0005068">
    <property type="term" value="F:transmembrane receptor protein tyrosine kinase adaptor activity"/>
    <property type="evidence" value="ECO:0007669"/>
    <property type="project" value="TreeGrafter"/>
</dbReference>
<dbReference type="GO" id="GO:0005634">
    <property type="term" value="C:nucleus"/>
    <property type="evidence" value="ECO:0007669"/>
    <property type="project" value="UniProtKB-SubCell"/>
</dbReference>
<comment type="subcellular location">
    <subcellularLocation>
        <location evidence="2">Cytoplasm</location>
        <location evidence="2">Cytoskeleton</location>
    </subcellularLocation>
    <subcellularLocation>
        <location evidence="1">Nucleus</location>
    </subcellularLocation>
</comment>
<keyword evidence="4" id="KW-0963">Cytoplasm</keyword>
<dbReference type="InterPro" id="IPR036729">
    <property type="entry name" value="TRADD_N_sf"/>
</dbReference>
<reference evidence="9" key="5">
    <citation type="submission" date="2025-09" db="UniProtKB">
        <authorList>
            <consortium name="Ensembl"/>
        </authorList>
    </citation>
    <scope>IDENTIFICATION</scope>
</reference>
<dbReference type="Ensembl" id="ENSCMIT00000014307.1">
    <property type="protein sequence ID" value="ENSCMIP00000014003.1"/>
    <property type="gene ID" value="ENSCMIG00000006972.1"/>
</dbReference>
<dbReference type="GO" id="GO:0005856">
    <property type="term" value="C:cytoskeleton"/>
    <property type="evidence" value="ECO:0007669"/>
    <property type="project" value="UniProtKB-SubCell"/>
</dbReference>
<dbReference type="SUPFAM" id="SSF47986">
    <property type="entry name" value="DEATH domain"/>
    <property type="match status" value="1"/>
</dbReference>
<dbReference type="Gene3D" id="3.30.70.680">
    <property type="entry name" value="TRADD, N-terminal domain"/>
    <property type="match status" value="1"/>
</dbReference>
<reference evidence="10" key="3">
    <citation type="journal article" date="2014" name="Nature">
        <title>Elephant shark genome provides unique insights into gnathostome evolution.</title>
        <authorList>
            <consortium name="International Elephant Shark Genome Sequencing Consortium"/>
            <person name="Venkatesh B."/>
            <person name="Lee A.P."/>
            <person name="Ravi V."/>
            <person name="Maurya A.K."/>
            <person name="Lian M.M."/>
            <person name="Swann J.B."/>
            <person name="Ohta Y."/>
            <person name="Flajnik M.F."/>
            <person name="Sutoh Y."/>
            <person name="Kasahara M."/>
            <person name="Hoon S."/>
            <person name="Gangu V."/>
            <person name="Roy S.W."/>
            <person name="Irimia M."/>
            <person name="Korzh V."/>
            <person name="Kondrychyn I."/>
            <person name="Lim Z.W."/>
            <person name="Tay B.H."/>
            <person name="Tohari S."/>
            <person name="Kong K.W."/>
            <person name="Ho S."/>
            <person name="Lorente-Galdos B."/>
            <person name="Quilez J."/>
            <person name="Marques-Bonet T."/>
            <person name="Raney B.J."/>
            <person name="Ingham P.W."/>
            <person name="Tay A."/>
            <person name="Hillier L.W."/>
            <person name="Minx P."/>
            <person name="Boehm T."/>
            <person name="Wilson R.K."/>
            <person name="Brenner S."/>
            <person name="Warren W.C."/>
        </authorList>
    </citation>
    <scope>NUCLEOTIDE SEQUENCE [LARGE SCALE GENOMIC DNA]</scope>
</reference>